<feature type="compositionally biased region" description="Pro residues" evidence="1">
    <location>
        <begin position="127"/>
        <end position="151"/>
    </location>
</feature>
<reference evidence="2 3" key="1">
    <citation type="submission" date="2014-03" db="EMBL/GenBank/DDBJ databases">
        <title>Draft genome of the hookworm Oesophagostomum dentatum.</title>
        <authorList>
            <person name="Mitreva M."/>
        </authorList>
    </citation>
    <scope>NUCLEOTIDE SEQUENCE [LARGE SCALE GENOMIC DNA]</scope>
    <source>
        <strain evidence="2 3">OD-Hann</strain>
    </source>
</reference>
<feature type="region of interest" description="Disordered" evidence="1">
    <location>
        <begin position="33"/>
        <end position="176"/>
    </location>
</feature>
<feature type="compositionally biased region" description="Basic and acidic residues" evidence="1">
    <location>
        <begin position="97"/>
        <end position="108"/>
    </location>
</feature>
<protein>
    <submittedName>
        <fullName evidence="2">Uncharacterized protein</fullName>
    </submittedName>
</protein>
<dbReference type="AlphaFoldDB" id="A0A0B1T0Q5"/>
<gene>
    <name evidence="2" type="ORF">OESDEN_09022</name>
</gene>
<feature type="compositionally biased region" description="Pro residues" evidence="1">
    <location>
        <begin position="163"/>
        <end position="176"/>
    </location>
</feature>
<name>A0A0B1T0Q5_OESDE</name>
<dbReference type="EMBL" id="KN552326">
    <property type="protein sequence ID" value="KHJ91118.1"/>
    <property type="molecule type" value="Genomic_DNA"/>
</dbReference>
<evidence type="ECO:0000256" key="1">
    <source>
        <dbReference type="SAM" id="MobiDB-lite"/>
    </source>
</evidence>
<dbReference type="PRINTS" id="PR01217">
    <property type="entry name" value="PRICHEXTENSN"/>
</dbReference>
<feature type="compositionally biased region" description="Low complexity" evidence="1">
    <location>
        <begin position="110"/>
        <end position="125"/>
    </location>
</feature>
<evidence type="ECO:0000313" key="3">
    <source>
        <dbReference type="Proteomes" id="UP000053660"/>
    </source>
</evidence>
<proteinExistence type="predicted"/>
<keyword evidence="3" id="KW-1185">Reference proteome</keyword>
<evidence type="ECO:0000313" key="2">
    <source>
        <dbReference type="EMBL" id="KHJ91118.1"/>
    </source>
</evidence>
<dbReference type="OrthoDB" id="10637664at2759"/>
<feature type="compositionally biased region" description="Basic and acidic residues" evidence="1">
    <location>
        <begin position="57"/>
        <end position="86"/>
    </location>
</feature>
<sequence>MSTKYISREREGREKTIVEEIKTVTKRKKYMVTEPKRTDVKLTPGLQKISSDESEEKAEVVGKEGKEKAPSPSKVAEKEKKAEGHRWSSSSTDSDIELGRKRDKKNDKTLSASSSLHDLSSRASRTPVPPIVAPPPPPPSTVFSPGKPPVPQRAASVSVAAPTLPPPPPPAPAMNMPPIPMPGANMPLPPTHLPPPLPAFPLPPYAWHRLLFDNLEASTGNAA</sequence>
<organism evidence="2 3">
    <name type="scientific">Oesophagostomum dentatum</name>
    <name type="common">Nodular worm</name>
    <dbReference type="NCBI Taxonomy" id="61180"/>
    <lineage>
        <taxon>Eukaryota</taxon>
        <taxon>Metazoa</taxon>
        <taxon>Ecdysozoa</taxon>
        <taxon>Nematoda</taxon>
        <taxon>Chromadorea</taxon>
        <taxon>Rhabditida</taxon>
        <taxon>Rhabditina</taxon>
        <taxon>Rhabditomorpha</taxon>
        <taxon>Strongyloidea</taxon>
        <taxon>Strongylidae</taxon>
        <taxon>Oesophagostomum</taxon>
    </lineage>
</organism>
<accession>A0A0B1T0Q5</accession>
<dbReference type="Proteomes" id="UP000053660">
    <property type="component" value="Unassembled WGS sequence"/>
</dbReference>